<feature type="domain" description="Calcineurin-like phosphoesterase" evidence="1">
    <location>
        <begin position="69"/>
        <end position="226"/>
    </location>
</feature>
<dbReference type="InterPro" id="IPR029052">
    <property type="entry name" value="Metallo-depent_PP-like"/>
</dbReference>
<dbReference type="Proteomes" id="UP000244855">
    <property type="component" value="Unassembled WGS sequence"/>
</dbReference>
<keyword evidence="3" id="KW-1185">Reference proteome</keyword>
<protein>
    <submittedName>
        <fullName evidence="2">Metallo-dependent phosphatase</fullName>
    </submittedName>
</protein>
<proteinExistence type="predicted"/>
<accession>A0A2V1E2Z8</accession>
<dbReference type="SUPFAM" id="SSF56300">
    <property type="entry name" value="Metallo-dependent phosphatases"/>
    <property type="match status" value="1"/>
</dbReference>
<gene>
    <name evidence="2" type="ORF">DM02DRAFT_518557</name>
</gene>
<evidence type="ECO:0000259" key="1">
    <source>
        <dbReference type="Pfam" id="PF00149"/>
    </source>
</evidence>
<sequence>MFGSSSGLDVLLQRRRASKWEEFIKEPRIFLASQLYKWRRIVPFEPIKPITVVCISDTHNSQPVDIPAGEILIHAGDITQGGTWKEIQASIDWLKSLPHPNKVVIAGNHDILLDPNQRHFDGAASASIIWGDIRYLESESTVIICANGRHLKIYGSPLTPRYGNWVFQYLRHRNVWYSKIPEDTDILITHGPPKGHLDAGHLGCKHLLDELWRTKPRLHVFGHVHDGHGTEWIQFDGLQRAYENVVEAGGGQLGLARAVYELLVSYLTPMKESRALLVNASIVGGLQDKLSRRPVVVRV</sequence>
<dbReference type="EMBL" id="KZ805320">
    <property type="protein sequence ID" value="PVI04579.1"/>
    <property type="molecule type" value="Genomic_DNA"/>
</dbReference>
<dbReference type="OrthoDB" id="630188at2759"/>
<organism evidence="2 3">
    <name type="scientific">Periconia macrospinosa</name>
    <dbReference type="NCBI Taxonomy" id="97972"/>
    <lineage>
        <taxon>Eukaryota</taxon>
        <taxon>Fungi</taxon>
        <taxon>Dikarya</taxon>
        <taxon>Ascomycota</taxon>
        <taxon>Pezizomycotina</taxon>
        <taxon>Dothideomycetes</taxon>
        <taxon>Pleosporomycetidae</taxon>
        <taxon>Pleosporales</taxon>
        <taxon>Massarineae</taxon>
        <taxon>Periconiaceae</taxon>
        <taxon>Periconia</taxon>
    </lineage>
</organism>
<evidence type="ECO:0000313" key="3">
    <source>
        <dbReference type="Proteomes" id="UP000244855"/>
    </source>
</evidence>
<name>A0A2V1E2Z8_9PLEO</name>
<dbReference type="PANTHER" id="PTHR12905">
    <property type="entry name" value="METALLOPHOSPHOESTERASE"/>
    <property type="match status" value="1"/>
</dbReference>
<dbReference type="GO" id="GO:0016787">
    <property type="term" value="F:hydrolase activity"/>
    <property type="evidence" value="ECO:0007669"/>
    <property type="project" value="InterPro"/>
</dbReference>
<reference evidence="2 3" key="1">
    <citation type="journal article" date="2018" name="Sci. Rep.">
        <title>Comparative genomics provides insights into the lifestyle and reveals functional heterogeneity of dark septate endophytic fungi.</title>
        <authorList>
            <person name="Knapp D.G."/>
            <person name="Nemeth J.B."/>
            <person name="Barry K."/>
            <person name="Hainaut M."/>
            <person name="Henrissat B."/>
            <person name="Johnson J."/>
            <person name="Kuo A."/>
            <person name="Lim J.H.P."/>
            <person name="Lipzen A."/>
            <person name="Nolan M."/>
            <person name="Ohm R.A."/>
            <person name="Tamas L."/>
            <person name="Grigoriev I.V."/>
            <person name="Spatafora J.W."/>
            <person name="Nagy L.G."/>
            <person name="Kovacs G.M."/>
        </authorList>
    </citation>
    <scope>NUCLEOTIDE SEQUENCE [LARGE SCALE GENOMIC DNA]</scope>
    <source>
        <strain evidence="2 3">DSE2036</strain>
    </source>
</reference>
<dbReference type="InterPro" id="IPR004843">
    <property type="entry name" value="Calcineurin-like_PHP"/>
</dbReference>
<dbReference type="PANTHER" id="PTHR12905:SF28">
    <property type="entry name" value="RHAMNOGALACTURONATE LYASE C-RELATED"/>
    <property type="match status" value="1"/>
</dbReference>
<dbReference type="InterPro" id="IPR051693">
    <property type="entry name" value="UPF0046_metallophosphoest"/>
</dbReference>
<dbReference type="AlphaFoldDB" id="A0A2V1E2Z8"/>
<dbReference type="Pfam" id="PF00149">
    <property type="entry name" value="Metallophos"/>
    <property type="match status" value="1"/>
</dbReference>
<dbReference type="Gene3D" id="3.60.21.10">
    <property type="match status" value="1"/>
</dbReference>
<dbReference type="CDD" id="cd07379">
    <property type="entry name" value="MPP_239FB"/>
    <property type="match status" value="1"/>
</dbReference>
<evidence type="ECO:0000313" key="2">
    <source>
        <dbReference type="EMBL" id="PVI04579.1"/>
    </source>
</evidence>